<keyword evidence="8 10" id="KW-1133">Transmembrane helix</keyword>
<proteinExistence type="inferred from homology"/>
<dbReference type="Pfam" id="PF03901">
    <property type="entry name" value="Glyco_transf_22"/>
    <property type="match status" value="1"/>
</dbReference>
<feature type="transmembrane region" description="Helical" evidence="10">
    <location>
        <begin position="106"/>
        <end position="134"/>
    </location>
</feature>
<dbReference type="Proteomes" id="UP000053599">
    <property type="component" value="Unassembled WGS sequence"/>
</dbReference>
<dbReference type="PANTHER" id="PTHR22760">
    <property type="entry name" value="GLYCOSYLTRANSFERASE"/>
    <property type="match status" value="1"/>
</dbReference>
<dbReference type="EMBL" id="KN846952">
    <property type="protein sequence ID" value="KIV81631.1"/>
    <property type="molecule type" value="Genomic_DNA"/>
</dbReference>
<keyword evidence="4 10" id="KW-0328">Glycosyltransferase</keyword>
<dbReference type="EC" id="2.4.1.-" evidence="10"/>
<dbReference type="AlphaFoldDB" id="A0A0D1X286"/>
<feature type="transmembrane region" description="Helical" evidence="10">
    <location>
        <begin position="154"/>
        <end position="178"/>
    </location>
</feature>
<dbReference type="GO" id="GO:0000026">
    <property type="term" value="F:alpha-1,2-mannosyltransferase activity"/>
    <property type="evidence" value="ECO:0007669"/>
    <property type="project" value="TreeGrafter"/>
</dbReference>
<dbReference type="PANTHER" id="PTHR22760:SF2">
    <property type="entry name" value="ALPHA-1,2-MANNOSYLTRANSFERASE ALG9"/>
    <property type="match status" value="1"/>
</dbReference>
<evidence type="ECO:0000313" key="11">
    <source>
        <dbReference type="EMBL" id="KIV81631.1"/>
    </source>
</evidence>
<dbReference type="HOGENOM" id="CLU_1073758_0_0_1"/>
<evidence type="ECO:0000256" key="9">
    <source>
        <dbReference type="ARBA" id="ARBA00023136"/>
    </source>
</evidence>
<sequence>MDQNPGGQVWPSDQMDCDETFSYWEPFRYLDHGYGLQAWDYSPEFRIRNWAYIDVHAIPANIAGLCARSKSTEFYALRVLLAFLCAATETRLYSAISCVLDPRIRIIYLMIVAFSPGFFYASSALVSSSFAMYTSTLGLTSFMDCYGGPNTAKGIMWFGIGAQLGWPFGGALIVPFVIEDWLTAVVGQTDAFETSDGFSMASFAVSSSWLSKSVSMPSSSTNRFSCLGRSWHPTCLAGRIVAPTFSVPNPGTIIFEIYF</sequence>
<reference evidence="11 12" key="1">
    <citation type="submission" date="2015-01" db="EMBL/GenBank/DDBJ databases">
        <title>The Genome Sequence of Exophiala sideris CBS121828.</title>
        <authorList>
            <consortium name="The Broad Institute Genomics Platform"/>
            <person name="Cuomo C."/>
            <person name="de Hoog S."/>
            <person name="Gorbushina A."/>
            <person name="Stielow B."/>
            <person name="Teixiera M."/>
            <person name="Abouelleil A."/>
            <person name="Chapman S.B."/>
            <person name="Priest M."/>
            <person name="Young S.K."/>
            <person name="Wortman J."/>
            <person name="Nusbaum C."/>
            <person name="Birren B."/>
        </authorList>
    </citation>
    <scope>NUCLEOTIDE SEQUENCE [LARGE SCALE GENOMIC DNA]</scope>
    <source>
        <strain evidence="11 12">CBS 121828</strain>
    </source>
</reference>
<name>A0A0D1X286_9EURO</name>
<evidence type="ECO:0000313" key="12">
    <source>
        <dbReference type="Proteomes" id="UP000053599"/>
    </source>
</evidence>
<keyword evidence="5" id="KW-0808">Transferase</keyword>
<dbReference type="STRING" id="1016849.A0A0D1X286"/>
<evidence type="ECO:0000256" key="6">
    <source>
        <dbReference type="ARBA" id="ARBA00022692"/>
    </source>
</evidence>
<evidence type="ECO:0000256" key="2">
    <source>
        <dbReference type="ARBA" id="ARBA00004922"/>
    </source>
</evidence>
<dbReference type="UniPathway" id="UPA00378"/>
<accession>A0A0D1X286</accession>
<keyword evidence="7 10" id="KW-0256">Endoplasmic reticulum</keyword>
<evidence type="ECO:0000256" key="7">
    <source>
        <dbReference type="ARBA" id="ARBA00022824"/>
    </source>
</evidence>
<comment type="subcellular location">
    <subcellularLocation>
        <location evidence="1 10">Endoplasmic reticulum membrane</location>
        <topology evidence="1 10">Multi-pass membrane protein</topology>
    </subcellularLocation>
</comment>
<protein>
    <recommendedName>
        <fullName evidence="10">Mannosyltransferase</fullName>
        <ecNumber evidence="10">2.4.1.-</ecNumber>
    </recommendedName>
</protein>
<dbReference type="GO" id="GO:0005789">
    <property type="term" value="C:endoplasmic reticulum membrane"/>
    <property type="evidence" value="ECO:0007669"/>
    <property type="project" value="UniProtKB-SubCell"/>
</dbReference>
<comment type="caution">
    <text evidence="10">Lacks conserved residue(s) required for the propagation of feature annotation.</text>
</comment>
<gene>
    <name evidence="11" type="ORF">PV11_03801</name>
</gene>
<comment type="similarity">
    <text evidence="3 10">Belongs to the glycosyltransferase 22 family.</text>
</comment>
<evidence type="ECO:0000256" key="1">
    <source>
        <dbReference type="ARBA" id="ARBA00004477"/>
    </source>
</evidence>
<evidence type="ECO:0000256" key="8">
    <source>
        <dbReference type="ARBA" id="ARBA00022989"/>
    </source>
</evidence>
<dbReference type="InterPro" id="IPR005599">
    <property type="entry name" value="GPI_mannosylTrfase"/>
</dbReference>
<evidence type="ECO:0000256" key="10">
    <source>
        <dbReference type="RuleBase" id="RU363075"/>
    </source>
</evidence>
<keyword evidence="9 10" id="KW-0472">Membrane</keyword>
<evidence type="ECO:0000256" key="4">
    <source>
        <dbReference type="ARBA" id="ARBA00022676"/>
    </source>
</evidence>
<dbReference type="OrthoDB" id="497541at2759"/>
<evidence type="ECO:0000256" key="3">
    <source>
        <dbReference type="ARBA" id="ARBA00007063"/>
    </source>
</evidence>
<comment type="pathway">
    <text evidence="2">Protein modification; protein glycosylation.</text>
</comment>
<evidence type="ECO:0000256" key="5">
    <source>
        <dbReference type="ARBA" id="ARBA00022679"/>
    </source>
</evidence>
<organism evidence="11 12">
    <name type="scientific">Exophiala sideris</name>
    <dbReference type="NCBI Taxonomy" id="1016849"/>
    <lineage>
        <taxon>Eukaryota</taxon>
        <taxon>Fungi</taxon>
        <taxon>Dikarya</taxon>
        <taxon>Ascomycota</taxon>
        <taxon>Pezizomycotina</taxon>
        <taxon>Eurotiomycetes</taxon>
        <taxon>Chaetothyriomycetidae</taxon>
        <taxon>Chaetothyriales</taxon>
        <taxon>Herpotrichiellaceae</taxon>
        <taxon>Exophiala</taxon>
    </lineage>
</organism>
<dbReference type="GO" id="GO:0006487">
    <property type="term" value="P:protein N-linked glycosylation"/>
    <property type="evidence" value="ECO:0007669"/>
    <property type="project" value="TreeGrafter"/>
</dbReference>
<keyword evidence="6 10" id="KW-0812">Transmembrane</keyword>